<keyword evidence="3" id="KW-1185">Reference proteome</keyword>
<dbReference type="EMBL" id="JAATEN010000002">
    <property type="protein sequence ID" value="NJP99591.1"/>
    <property type="molecule type" value="Genomic_DNA"/>
</dbReference>
<dbReference type="SUPFAM" id="SSF53649">
    <property type="entry name" value="Alkaline phosphatase-like"/>
    <property type="match status" value="1"/>
</dbReference>
<evidence type="ECO:0000313" key="2">
    <source>
        <dbReference type="EMBL" id="NJP99591.1"/>
    </source>
</evidence>
<accession>A0ABX1BW07</accession>
<keyword evidence="1" id="KW-1133">Transmembrane helix</keyword>
<reference evidence="2 3" key="1">
    <citation type="submission" date="2020-03" db="EMBL/GenBank/DDBJ databases">
        <title>WGS of actinomycetes isolated from Thailand.</title>
        <authorList>
            <person name="Thawai C."/>
        </authorList>
    </citation>
    <scope>NUCLEOTIDE SEQUENCE [LARGE SCALE GENOMIC DNA]</scope>
    <source>
        <strain evidence="2 3">PLAI 1-29</strain>
    </source>
</reference>
<keyword evidence="1" id="KW-0472">Membrane</keyword>
<evidence type="ECO:0000256" key="1">
    <source>
        <dbReference type="SAM" id="Phobius"/>
    </source>
</evidence>
<feature type="transmembrane region" description="Helical" evidence="1">
    <location>
        <begin position="127"/>
        <end position="147"/>
    </location>
</feature>
<gene>
    <name evidence="2" type="ORF">HCK00_03295</name>
</gene>
<comment type="caution">
    <text evidence="2">The sequence shown here is derived from an EMBL/GenBank/DDBJ whole genome shotgun (WGS) entry which is preliminary data.</text>
</comment>
<protein>
    <submittedName>
        <fullName evidence="2">Sulfatase</fullName>
    </submittedName>
</protein>
<dbReference type="Proteomes" id="UP000695264">
    <property type="component" value="Unassembled WGS sequence"/>
</dbReference>
<feature type="transmembrane region" description="Helical" evidence="1">
    <location>
        <begin position="37"/>
        <end position="63"/>
    </location>
</feature>
<keyword evidence="1" id="KW-0812">Transmembrane</keyword>
<evidence type="ECO:0000313" key="3">
    <source>
        <dbReference type="Proteomes" id="UP000695264"/>
    </source>
</evidence>
<dbReference type="Gene3D" id="3.40.720.10">
    <property type="entry name" value="Alkaline Phosphatase, subunit A"/>
    <property type="match status" value="1"/>
</dbReference>
<proteinExistence type="predicted"/>
<organism evidence="2 3">
    <name type="scientific">Streptomyces zingiberis</name>
    <dbReference type="NCBI Taxonomy" id="2053010"/>
    <lineage>
        <taxon>Bacteria</taxon>
        <taxon>Bacillati</taxon>
        <taxon>Actinomycetota</taxon>
        <taxon>Actinomycetes</taxon>
        <taxon>Kitasatosporales</taxon>
        <taxon>Streptomycetaceae</taxon>
        <taxon>Streptomyces</taxon>
    </lineage>
</organism>
<name>A0ABX1BW07_9ACTN</name>
<feature type="transmembrane region" description="Helical" evidence="1">
    <location>
        <begin position="12"/>
        <end position="30"/>
    </location>
</feature>
<sequence length="526" mass="57802">MPNGLSRFSPQAFTRIPGEAVIAAAILPLLRPRARRVVAGLLGAGLGLLLILKFIDIGFYSVLDRPFDLVLDWILFADGRSFLKDSIGPAGSAAVTVGVVLLAGGLLVAMVLAVLRLGELLARHRATVSRATFVAAIAWITCAAISLDIAGTPVATTAASKLVRDRAHRVGAGIEDERKFAKVAAVDDFRDTPPDQLLTALRGKDVIFAFIESYGRVAIDENEKMSAALDPALREGGERLREAGFSSRSAFLKSPTTGAGSWLAHSTLWSGLWVDNQRRYRTATASDRMTLTGAFARTGAWRTVGMMPGVTRAWPEGDFYDFDKIYDSREMGYKGPKFSWSPVPDQYTMSAFERLERSRKDRDPLMAGVILATSHNPWAPLPRMIGWDEVGDGSVYHAVKEEGRDPEEVWRDPEEVRTEYRRAVEYSVDNLVSYVEEYGDDDTVLVFLGDHQPVPTVAGEEASRDVPITIVARDEAVMDRISGWEWQDGLKPGPDAPVWRMDTFRDRFLTAYGPDGKPGDPPAGRE</sequence>
<feature type="transmembrane region" description="Helical" evidence="1">
    <location>
        <begin position="93"/>
        <end position="115"/>
    </location>
</feature>
<dbReference type="InterPro" id="IPR017850">
    <property type="entry name" value="Alkaline_phosphatase_core_sf"/>
</dbReference>